<feature type="non-terminal residue" evidence="1">
    <location>
        <position position="1"/>
    </location>
</feature>
<reference evidence="1" key="1">
    <citation type="journal article" date="2014" name="Front. Microbiol.">
        <title>High frequency of phylogenetically diverse reductive dehalogenase-homologous genes in deep subseafloor sedimentary metagenomes.</title>
        <authorList>
            <person name="Kawai M."/>
            <person name="Futagami T."/>
            <person name="Toyoda A."/>
            <person name="Takaki Y."/>
            <person name="Nishi S."/>
            <person name="Hori S."/>
            <person name="Arai W."/>
            <person name="Tsubouchi T."/>
            <person name="Morono Y."/>
            <person name="Uchiyama I."/>
            <person name="Ito T."/>
            <person name="Fujiyama A."/>
            <person name="Inagaki F."/>
            <person name="Takami H."/>
        </authorList>
    </citation>
    <scope>NUCLEOTIDE SEQUENCE</scope>
    <source>
        <strain evidence="1">Expedition CK06-06</strain>
    </source>
</reference>
<dbReference type="AlphaFoldDB" id="X0SLX8"/>
<dbReference type="EMBL" id="BARS01006012">
    <property type="protein sequence ID" value="GAF82009.1"/>
    <property type="molecule type" value="Genomic_DNA"/>
</dbReference>
<gene>
    <name evidence="1" type="ORF">S01H1_11768</name>
</gene>
<accession>X0SLX8</accession>
<proteinExistence type="predicted"/>
<evidence type="ECO:0000313" key="1">
    <source>
        <dbReference type="EMBL" id="GAF82009.1"/>
    </source>
</evidence>
<protein>
    <submittedName>
        <fullName evidence="1">Uncharacterized protein</fullName>
    </submittedName>
</protein>
<sequence>IGVEFRNCSHMCASRVQVGPAGAETGLIGVKFYGAHAVQIREVDLECMDIGVQIDGADLGFGASQDCVVDGGYIQSASNTGKGIYVKANALRSNLLRLTIQGTAGATSIGIDDDVTVAGNGSRYRDCTVKMFDTLVDRIANNSSKFNNTTGYVTENSGTATLAKGATSTVVNHGLGVTPAAGDIMVTPIEAWGRMTQFYIGNYTSTQFTIYADQDPGQDVDFTWKAVAS</sequence>
<organism evidence="1">
    <name type="scientific">marine sediment metagenome</name>
    <dbReference type="NCBI Taxonomy" id="412755"/>
    <lineage>
        <taxon>unclassified sequences</taxon>
        <taxon>metagenomes</taxon>
        <taxon>ecological metagenomes</taxon>
    </lineage>
</organism>
<name>X0SLX8_9ZZZZ</name>
<comment type="caution">
    <text evidence="1">The sequence shown here is derived from an EMBL/GenBank/DDBJ whole genome shotgun (WGS) entry which is preliminary data.</text>
</comment>